<gene>
    <name evidence="3" type="ORF">HRJ53_02860</name>
</gene>
<feature type="region of interest" description="Disordered" evidence="1">
    <location>
        <begin position="111"/>
        <end position="153"/>
    </location>
</feature>
<organism evidence="3 4">
    <name type="scientific">Candidatus Acidiferrum panamense</name>
    <dbReference type="NCBI Taxonomy" id="2741543"/>
    <lineage>
        <taxon>Bacteria</taxon>
        <taxon>Pseudomonadati</taxon>
        <taxon>Acidobacteriota</taxon>
        <taxon>Terriglobia</taxon>
        <taxon>Candidatus Acidiferrales</taxon>
        <taxon>Candidatus Acidiferrum</taxon>
    </lineage>
</organism>
<accession>A0A7V8NM87</accession>
<keyword evidence="2" id="KW-1133">Transmembrane helix</keyword>
<evidence type="ECO:0000256" key="2">
    <source>
        <dbReference type="SAM" id="Phobius"/>
    </source>
</evidence>
<evidence type="ECO:0000256" key="1">
    <source>
        <dbReference type="SAM" id="MobiDB-lite"/>
    </source>
</evidence>
<sequence>MHRLEQVEPSTRLVDAILTVTLGPQSWRKAKRWLRGLESPRFVYGAVSVAATIVLLLTATGFNWRKPKLADLAPATIYRNADSGLHRAYAHTAKFVSDLRVVYEIQSRINETDQNPAMREDTIPQSSPKKEPGRTENSHPSSPKQQNRADEIGRNLRVLACEFPTLSGALADRRVP</sequence>
<feature type="transmembrane region" description="Helical" evidence="2">
    <location>
        <begin position="42"/>
        <end position="62"/>
    </location>
</feature>
<reference evidence="3" key="1">
    <citation type="submission" date="2020-06" db="EMBL/GenBank/DDBJ databases">
        <title>Legume-microbial interactions unlock mineral nutrients during tropical forest succession.</title>
        <authorList>
            <person name="Epihov D.Z."/>
        </authorList>
    </citation>
    <scope>NUCLEOTIDE SEQUENCE [LARGE SCALE GENOMIC DNA]</scope>
    <source>
        <strain evidence="3">Pan2503</strain>
    </source>
</reference>
<evidence type="ECO:0000313" key="3">
    <source>
        <dbReference type="EMBL" id="MBA0083913.1"/>
    </source>
</evidence>
<keyword evidence="2" id="KW-0472">Membrane</keyword>
<keyword evidence="2" id="KW-0812">Transmembrane</keyword>
<name>A0A7V8NM87_9BACT</name>
<evidence type="ECO:0000313" key="4">
    <source>
        <dbReference type="Proteomes" id="UP000567293"/>
    </source>
</evidence>
<keyword evidence="4" id="KW-1185">Reference proteome</keyword>
<dbReference type="AlphaFoldDB" id="A0A7V8NM87"/>
<dbReference type="Proteomes" id="UP000567293">
    <property type="component" value="Unassembled WGS sequence"/>
</dbReference>
<feature type="compositionally biased region" description="Basic and acidic residues" evidence="1">
    <location>
        <begin position="118"/>
        <end position="137"/>
    </location>
</feature>
<comment type="caution">
    <text evidence="3">The sequence shown here is derived from an EMBL/GenBank/DDBJ whole genome shotgun (WGS) entry which is preliminary data.</text>
</comment>
<dbReference type="EMBL" id="JACDQQ010000288">
    <property type="protein sequence ID" value="MBA0083913.1"/>
    <property type="molecule type" value="Genomic_DNA"/>
</dbReference>
<proteinExistence type="predicted"/>
<protein>
    <submittedName>
        <fullName evidence="3">Uncharacterized protein</fullName>
    </submittedName>
</protein>